<dbReference type="Gene3D" id="1.20.140.150">
    <property type="match status" value="1"/>
</dbReference>
<feature type="transmembrane region" description="Helical" evidence="6">
    <location>
        <begin position="100"/>
        <end position="117"/>
    </location>
</feature>
<dbReference type="GO" id="GO:0005245">
    <property type="term" value="F:voltage-gated calcium channel activity"/>
    <property type="evidence" value="ECO:0007669"/>
    <property type="project" value="TreeGrafter"/>
</dbReference>
<protein>
    <submittedName>
        <fullName evidence="9">Voltage-dependent calcium channel gamma-5 subunit-like</fullName>
    </submittedName>
</protein>
<reference evidence="9" key="1">
    <citation type="submission" date="2025-08" db="UniProtKB">
        <authorList>
            <consortium name="RefSeq"/>
        </authorList>
    </citation>
    <scope>IDENTIFICATION</scope>
    <source>
        <tissue evidence="9">Sperm</tissue>
    </source>
</reference>
<dbReference type="GO" id="GO:0032281">
    <property type="term" value="C:AMPA glutamate receptor complex"/>
    <property type="evidence" value="ECO:0007669"/>
    <property type="project" value="TreeGrafter"/>
</dbReference>
<keyword evidence="6" id="KW-0106">Calcium</keyword>
<comment type="subcellular location">
    <subcellularLocation>
        <location evidence="1 6">Membrane</location>
        <topology evidence="1 6">Multi-pass membrane protein</topology>
    </subcellularLocation>
</comment>
<keyword evidence="6" id="KW-0107">Calcium channel</keyword>
<evidence type="ECO:0000256" key="1">
    <source>
        <dbReference type="ARBA" id="ARBA00004141"/>
    </source>
</evidence>
<feature type="transmembrane region" description="Helical" evidence="6">
    <location>
        <begin position="172"/>
        <end position="200"/>
    </location>
</feature>
<dbReference type="GO" id="GO:0098943">
    <property type="term" value="P:neurotransmitter receptor transport, postsynaptic endosome to lysosome"/>
    <property type="evidence" value="ECO:0007669"/>
    <property type="project" value="TreeGrafter"/>
</dbReference>
<dbReference type="GO" id="GO:0098839">
    <property type="term" value="C:postsynaptic density membrane"/>
    <property type="evidence" value="ECO:0007669"/>
    <property type="project" value="TreeGrafter"/>
</dbReference>
<keyword evidence="6" id="KW-0851">Voltage-gated channel</keyword>
<name>A0AAJ7UF31_PETMA</name>
<organism evidence="8 9">
    <name type="scientific">Petromyzon marinus</name>
    <name type="common">Sea lamprey</name>
    <dbReference type="NCBI Taxonomy" id="7757"/>
    <lineage>
        <taxon>Eukaryota</taxon>
        <taxon>Metazoa</taxon>
        <taxon>Chordata</taxon>
        <taxon>Craniata</taxon>
        <taxon>Vertebrata</taxon>
        <taxon>Cyclostomata</taxon>
        <taxon>Hyperoartia</taxon>
        <taxon>Petromyzontiformes</taxon>
        <taxon>Petromyzontidae</taxon>
        <taxon>Petromyzon</taxon>
    </lineage>
</organism>
<evidence type="ECO:0000256" key="4">
    <source>
        <dbReference type="ARBA" id="ARBA00022989"/>
    </source>
</evidence>
<comment type="caution">
    <text evidence="6">Lacks conserved residue(s) required for the propagation of feature annotation.</text>
</comment>
<keyword evidence="3 6" id="KW-0812">Transmembrane</keyword>
<keyword evidence="5 6" id="KW-0472">Membrane</keyword>
<evidence type="ECO:0000313" key="8">
    <source>
        <dbReference type="Proteomes" id="UP001318040"/>
    </source>
</evidence>
<dbReference type="RefSeq" id="XP_032835286.1">
    <property type="nucleotide sequence ID" value="XM_032979395.1"/>
</dbReference>
<dbReference type="PANTHER" id="PTHR12107:SF0">
    <property type="entry name" value="STARGAZIN (MAMMALIAN CALCIUM CHANNEL) HOMOLOG"/>
    <property type="match status" value="1"/>
</dbReference>
<dbReference type="GO" id="GO:0019226">
    <property type="term" value="P:transmission of nerve impulse"/>
    <property type="evidence" value="ECO:0007669"/>
    <property type="project" value="TreeGrafter"/>
</dbReference>
<dbReference type="AlphaFoldDB" id="A0AAJ7UF31"/>
<dbReference type="PANTHER" id="PTHR12107">
    <property type="entry name" value="VOLTAGE-DEPENDENT CALCIUM CHANNEL GAMMA SUBUNIT"/>
    <property type="match status" value="1"/>
</dbReference>
<evidence type="ECO:0000256" key="3">
    <source>
        <dbReference type="ARBA" id="ARBA00022692"/>
    </source>
</evidence>
<keyword evidence="6" id="KW-0813">Transport</keyword>
<proteinExistence type="inferred from homology"/>
<feature type="transmembrane region" description="Helical" evidence="6">
    <location>
        <begin position="129"/>
        <end position="152"/>
    </location>
</feature>
<dbReference type="GO" id="GO:0051968">
    <property type="term" value="P:positive regulation of synaptic transmission, glutamatergic"/>
    <property type="evidence" value="ECO:0007669"/>
    <property type="project" value="TreeGrafter"/>
</dbReference>
<evidence type="ECO:0000256" key="6">
    <source>
        <dbReference type="RuleBase" id="RU363085"/>
    </source>
</evidence>
<dbReference type="PRINTS" id="PR01792">
    <property type="entry name" value="VDCCGAMMA"/>
</dbReference>
<dbReference type="InterPro" id="IPR004031">
    <property type="entry name" value="PMP22/EMP/MP20/Claudin"/>
</dbReference>
<dbReference type="InterPro" id="IPR051072">
    <property type="entry name" value="CACNG_subunit"/>
</dbReference>
<keyword evidence="8" id="KW-1185">Reference proteome</keyword>
<keyword evidence="6" id="KW-0109">Calcium transport</keyword>
<dbReference type="GO" id="GO:0016247">
    <property type="term" value="F:channel regulator activity"/>
    <property type="evidence" value="ECO:0007669"/>
    <property type="project" value="TreeGrafter"/>
</dbReference>
<keyword evidence="4 6" id="KW-1133">Transmembrane helix</keyword>
<feature type="region of interest" description="Disordered" evidence="7">
    <location>
        <begin position="223"/>
        <end position="265"/>
    </location>
</feature>
<evidence type="ECO:0000313" key="9">
    <source>
        <dbReference type="RefSeq" id="XP_032835286.1"/>
    </source>
</evidence>
<dbReference type="KEGG" id="pmrn:116957315"/>
<dbReference type="GO" id="GO:0098970">
    <property type="term" value="P:postsynaptic neurotransmitter receptor diffusion trapping"/>
    <property type="evidence" value="ECO:0007669"/>
    <property type="project" value="TreeGrafter"/>
</dbReference>
<keyword evidence="6" id="KW-0406">Ion transport</keyword>
<comment type="similarity">
    <text evidence="2 6">Belongs to the PMP-22/EMP/MP20 family. CACNG subfamily.</text>
</comment>
<gene>
    <name evidence="9" type="primary">LOC116957315</name>
</gene>
<dbReference type="Pfam" id="PF13903">
    <property type="entry name" value="Claudin_2"/>
    <property type="match status" value="1"/>
</dbReference>
<dbReference type="Proteomes" id="UP001318040">
    <property type="component" value="Chromosome 72"/>
</dbReference>
<keyword evidence="6" id="KW-0407">Ion channel</keyword>
<dbReference type="InterPro" id="IPR008368">
    <property type="entry name" value="VDCC_gsu"/>
</dbReference>
<evidence type="ECO:0000256" key="7">
    <source>
        <dbReference type="SAM" id="MobiDB-lite"/>
    </source>
</evidence>
<evidence type="ECO:0000256" key="5">
    <source>
        <dbReference type="ARBA" id="ARBA00023136"/>
    </source>
</evidence>
<evidence type="ECO:0000256" key="2">
    <source>
        <dbReference type="ARBA" id="ARBA00007111"/>
    </source>
</evidence>
<dbReference type="GO" id="GO:0099590">
    <property type="term" value="P:neurotransmitter receptor internalization"/>
    <property type="evidence" value="ECO:0007669"/>
    <property type="project" value="TreeGrafter"/>
</dbReference>
<sequence length="303" mass="31729">MSACGPRALALLSACAALLAVASLLLAVSTDWWLHAQELETHARNLSRRVRVSLHSGLWRVCTDMGVKRCSSIPGFESSEFAGSEATANFLRMVRNFTPFPLASLLLMSLGLLLNAVSHVRAHTSVLPLLSGVLFILSGLSLVLGLVLYISGVNDVHDEVRSRAGPAPLAFHYRYGVSFLLAGASFFLSEGAGVLCVYLFTRRYSGGGPGGAGGGMGGGMGGAGGMGGGAHRNRPRLSDGSNQSARMLHPPSPPPRSRTLSDSSSHLALPLAKGDEWGGERYVVDASAWGRGGGAVAQQFVRC</sequence>
<accession>A0AAJ7UF31</accession>